<evidence type="ECO:0000313" key="1">
    <source>
        <dbReference type="EMBL" id="CEH12532.1"/>
    </source>
</evidence>
<protein>
    <submittedName>
        <fullName evidence="1">Uncharacterized protein</fullName>
    </submittedName>
</protein>
<dbReference type="Proteomes" id="UP000054845">
    <property type="component" value="Unassembled WGS sequence"/>
</dbReference>
<dbReference type="AlphaFoldDB" id="A0A0P1B9D7"/>
<sequence>MLQQSVLKLTSAEGSAAHASYVGCCYRDRRSSHDQLHPKTSCSREVARATGRDAPGSLFDLAAYKLGRDGMGTIKVGHRIGMWFNNAGILAALHALARDVDLLGPSAAQTRAAEDSGQVGETRGNRWDSGGWQAYGLNDGIELSVLAWQRLDEGSQGGLHIQFNPAPHHREAVLRLFDGAGVQDGRPAAVGEVNVGIANLIQQNHAHLCHLDCLTPDAPAALQRVIDMANCSSIKSVIVMKDVTAKDLRSQHHDDYGLFGLGCGQGPATFQRLLALMDYSRNKTVYDGID</sequence>
<dbReference type="OrthoDB" id="10578619at2759"/>
<name>A0A0P1B9D7_9BASI</name>
<keyword evidence="2" id="KW-1185">Reference proteome</keyword>
<proteinExistence type="predicted"/>
<evidence type="ECO:0000313" key="2">
    <source>
        <dbReference type="Proteomes" id="UP000054845"/>
    </source>
</evidence>
<accession>A0A0P1B9D7</accession>
<dbReference type="EMBL" id="CCYA01000159">
    <property type="protein sequence ID" value="CEH12532.1"/>
    <property type="molecule type" value="Genomic_DNA"/>
</dbReference>
<organism evidence="1 2">
    <name type="scientific">Ceraceosorus bombacis</name>
    <dbReference type="NCBI Taxonomy" id="401625"/>
    <lineage>
        <taxon>Eukaryota</taxon>
        <taxon>Fungi</taxon>
        <taxon>Dikarya</taxon>
        <taxon>Basidiomycota</taxon>
        <taxon>Ustilaginomycotina</taxon>
        <taxon>Exobasidiomycetes</taxon>
        <taxon>Ceraceosorales</taxon>
        <taxon>Ceraceosoraceae</taxon>
        <taxon>Ceraceosorus</taxon>
    </lineage>
</organism>
<reference evidence="1 2" key="1">
    <citation type="submission" date="2014-09" db="EMBL/GenBank/DDBJ databases">
        <authorList>
            <person name="Magalhaes I.L.F."/>
            <person name="Oliveira U."/>
            <person name="Santos F.R."/>
            <person name="Vidigal T.H.D.A."/>
            <person name="Brescovit A.D."/>
            <person name="Santos A.J."/>
        </authorList>
    </citation>
    <scope>NUCLEOTIDE SEQUENCE [LARGE SCALE GENOMIC DNA]</scope>
</reference>